<dbReference type="SUPFAM" id="SSF101478">
    <property type="entry name" value="ADP-ribosylglycohydrolase"/>
    <property type="match status" value="1"/>
</dbReference>
<dbReference type="AlphaFoldDB" id="A0A850R6W7"/>
<gene>
    <name evidence="1" type="ORF">HWA77_23410</name>
</gene>
<protein>
    <submittedName>
        <fullName evidence="1">ADP-ribosylglycohydrolase family protein</fullName>
    </submittedName>
</protein>
<proteinExistence type="predicted"/>
<sequence>MTHADIVTLIHTQDRILGCLYGQALGDTMGMPSELWPKSR</sequence>
<keyword evidence="1" id="KW-0378">Hydrolase</keyword>
<dbReference type="Proteomes" id="UP000533429">
    <property type="component" value="Unassembled WGS sequence"/>
</dbReference>
<accession>A0A850R6W7</accession>
<dbReference type="GO" id="GO:0016787">
    <property type="term" value="F:hydrolase activity"/>
    <property type="evidence" value="ECO:0007669"/>
    <property type="project" value="UniProtKB-KW"/>
</dbReference>
<organism evidence="1 2">
    <name type="scientific">Photobacterium damselae subsp. damselae</name>
    <name type="common">Listonella damsela</name>
    <dbReference type="NCBI Taxonomy" id="85581"/>
    <lineage>
        <taxon>Bacteria</taxon>
        <taxon>Pseudomonadati</taxon>
        <taxon>Pseudomonadota</taxon>
        <taxon>Gammaproteobacteria</taxon>
        <taxon>Vibrionales</taxon>
        <taxon>Vibrionaceae</taxon>
        <taxon>Photobacterium</taxon>
    </lineage>
</organism>
<evidence type="ECO:0000313" key="2">
    <source>
        <dbReference type="Proteomes" id="UP000533429"/>
    </source>
</evidence>
<comment type="caution">
    <text evidence="1">The sequence shown here is derived from an EMBL/GenBank/DDBJ whole genome shotgun (WGS) entry which is preliminary data.</text>
</comment>
<dbReference type="EMBL" id="JABXOR010001514">
    <property type="protein sequence ID" value="NVP03159.1"/>
    <property type="molecule type" value="Genomic_DNA"/>
</dbReference>
<dbReference type="Gene3D" id="1.10.4080.10">
    <property type="entry name" value="ADP-ribosylation/Crystallin J1"/>
    <property type="match status" value="1"/>
</dbReference>
<dbReference type="InterPro" id="IPR036705">
    <property type="entry name" value="Ribosyl_crysJ1_sf"/>
</dbReference>
<feature type="non-terminal residue" evidence="1">
    <location>
        <position position="40"/>
    </location>
</feature>
<reference evidence="1 2" key="1">
    <citation type="submission" date="2020-06" db="EMBL/GenBank/DDBJ databases">
        <title>Photobacterium damselae subsp. damselae comparative genomics.</title>
        <authorList>
            <person name="Osorio C.R."/>
        </authorList>
    </citation>
    <scope>NUCLEOTIDE SEQUENCE [LARGE SCALE GENOMIC DNA]</scope>
    <source>
        <strain evidence="1 2">TW250/03</strain>
    </source>
</reference>
<name>A0A850R6W7_PHODD</name>
<evidence type="ECO:0000313" key="1">
    <source>
        <dbReference type="EMBL" id="NVP03159.1"/>
    </source>
</evidence>